<dbReference type="AlphaFoldDB" id="T1H2X5"/>
<evidence type="ECO:0000313" key="1">
    <source>
        <dbReference type="EnsemblMetazoa" id="MESCA010581-PA"/>
    </source>
</evidence>
<dbReference type="HOGENOM" id="CLU_2375143_0_0_1"/>
<reference evidence="2" key="1">
    <citation type="submission" date="2013-02" db="EMBL/GenBank/DDBJ databases">
        <authorList>
            <person name="Hughes D."/>
        </authorList>
    </citation>
    <scope>NUCLEOTIDE SEQUENCE</scope>
    <source>
        <strain>Durham</strain>
        <strain evidence="2">NC isolate 2 -- Noor lab</strain>
    </source>
</reference>
<protein>
    <submittedName>
        <fullName evidence="1">Uncharacterized protein</fullName>
    </submittedName>
</protein>
<proteinExistence type="predicted"/>
<keyword evidence="2" id="KW-1185">Reference proteome</keyword>
<evidence type="ECO:0000313" key="2">
    <source>
        <dbReference type="Proteomes" id="UP000015102"/>
    </source>
</evidence>
<dbReference type="Proteomes" id="UP000015102">
    <property type="component" value="Unassembled WGS sequence"/>
</dbReference>
<organism evidence="1 2">
    <name type="scientific">Megaselia scalaris</name>
    <name type="common">Humpbacked fly</name>
    <name type="synonym">Phora scalaris</name>
    <dbReference type="NCBI Taxonomy" id="36166"/>
    <lineage>
        <taxon>Eukaryota</taxon>
        <taxon>Metazoa</taxon>
        <taxon>Ecdysozoa</taxon>
        <taxon>Arthropoda</taxon>
        <taxon>Hexapoda</taxon>
        <taxon>Insecta</taxon>
        <taxon>Pterygota</taxon>
        <taxon>Neoptera</taxon>
        <taxon>Endopterygota</taxon>
        <taxon>Diptera</taxon>
        <taxon>Brachycera</taxon>
        <taxon>Muscomorpha</taxon>
        <taxon>Platypezoidea</taxon>
        <taxon>Phoridae</taxon>
        <taxon>Megaseliini</taxon>
        <taxon>Megaselia</taxon>
    </lineage>
</organism>
<dbReference type="EnsemblMetazoa" id="MESCA010581-RA">
    <property type="protein sequence ID" value="MESCA010581-PA"/>
    <property type="gene ID" value="MESCA010581"/>
</dbReference>
<reference evidence="1" key="2">
    <citation type="submission" date="2015-06" db="UniProtKB">
        <authorList>
            <consortium name="EnsemblMetazoa"/>
        </authorList>
    </citation>
    <scope>IDENTIFICATION</scope>
</reference>
<dbReference type="EMBL" id="CAQQ02378858">
    <property type="status" value="NOT_ANNOTATED_CDS"/>
    <property type="molecule type" value="Genomic_DNA"/>
</dbReference>
<accession>T1H2X5</accession>
<dbReference type="EMBL" id="CAQQ02378857">
    <property type="status" value="NOT_ANNOTATED_CDS"/>
    <property type="molecule type" value="Genomic_DNA"/>
</dbReference>
<sequence>MKQSCLKATSKFCKSFTKKRGGGPTPRQIIGILNSLKSSTNSSNLLMVCEIFLILLGMSFRPTSEPQMFTSPLEYKYIINLWKLSANWEIFLSEK</sequence>
<name>T1H2X5_MEGSC</name>